<protein>
    <submittedName>
        <fullName evidence="1">Uncharacterized protein</fullName>
    </submittedName>
</protein>
<gene>
    <name evidence="1" type="ORF">QI30_17275</name>
</gene>
<dbReference type="RefSeq" id="WP_126991848.1">
    <property type="nucleotide sequence ID" value="NZ_JTFC01000042.1"/>
</dbReference>
<name>A0A433RQ28_9BACL</name>
<dbReference type="EMBL" id="JTFC01000042">
    <property type="protein sequence ID" value="RUS52509.1"/>
    <property type="molecule type" value="Genomic_DNA"/>
</dbReference>
<accession>A0A433RQ28</accession>
<comment type="caution">
    <text evidence="1">The sequence shown here is derived from an EMBL/GenBank/DDBJ whole genome shotgun (WGS) entry which is preliminary data.</text>
</comment>
<evidence type="ECO:0000313" key="1">
    <source>
        <dbReference type="EMBL" id="RUS52509.1"/>
    </source>
</evidence>
<reference evidence="1 2" key="1">
    <citation type="submission" date="2014-11" db="EMBL/GenBank/DDBJ databases">
        <title>Genome sequence and analysis of novel Kurthia sp.</title>
        <authorList>
            <person name="Lawson J.N."/>
            <person name="Gonzalez J.E."/>
            <person name="Rinauldi L."/>
            <person name="Xuan Z."/>
            <person name="Firman A."/>
            <person name="Shaddox L."/>
            <person name="Trudeau A."/>
            <person name="Shah S."/>
            <person name="Reiman D."/>
        </authorList>
    </citation>
    <scope>NUCLEOTIDE SEQUENCE [LARGE SCALE GENOMIC DNA]</scope>
    <source>
        <strain evidence="1 2">3B1D</strain>
    </source>
</reference>
<dbReference type="Proteomes" id="UP000288623">
    <property type="component" value="Unassembled WGS sequence"/>
</dbReference>
<proteinExistence type="predicted"/>
<organism evidence="1 2">
    <name type="scientific">Candidatus Kurthia intestinigallinarum</name>
    <dbReference type="NCBI Taxonomy" id="1562256"/>
    <lineage>
        <taxon>Bacteria</taxon>
        <taxon>Bacillati</taxon>
        <taxon>Bacillota</taxon>
        <taxon>Bacilli</taxon>
        <taxon>Bacillales</taxon>
        <taxon>Caryophanaceae</taxon>
        <taxon>Kurthia</taxon>
    </lineage>
</organism>
<sequence>MDHLYALLQDLARFNRDYTKWENTLNDAQMHEAIQQAKQHHYVIGISSMLTDGNCEVTFGVGDVTVTEAGHAFLENYA</sequence>
<dbReference type="AlphaFoldDB" id="A0A433RQ28"/>
<keyword evidence="2" id="KW-1185">Reference proteome</keyword>
<evidence type="ECO:0000313" key="2">
    <source>
        <dbReference type="Proteomes" id="UP000288623"/>
    </source>
</evidence>
<dbReference type="OrthoDB" id="2455704at2"/>